<dbReference type="Proteomes" id="UP000054564">
    <property type="component" value="Unassembled WGS sequence"/>
</dbReference>
<dbReference type="EMBL" id="AJIL01008609">
    <property type="protein sequence ID" value="KNE86682.1"/>
    <property type="molecule type" value="Genomic_DNA"/>
</dbReference>
<sequence length="121" mass="13614">RPLIINPLALPKITQVMLLTAKIINRPIRATPTTKTQTISLLGLLMSLRPLLLTVKTTHLTTRTMLLTTRTTLLTTLTTLPKTRTTLLKTRTTLLKTRTISLLVPTRTRPPLLQTAMTMRH</sequence>
<comment type="caution">
    <text evidence="1">The sequence shown here is derived from an EMBL/GenBank/DDBJ whole genome shotgun (WGS) entry which is preliminary data.</text>
</comment>
<feature type="non-terminal residue" evidence="1">
    <location>
        <position position="1"/>
    </location>
</feature>
<keyword evidence="2" id="KW-1185">Reference proteome</keyword>
<name>A0A0L0UHV0_9BASI</name>
<feature type="non-terminal residue" evidence="1">
    <location>
        <position position="121"/>
    </location>
</feature>
<dbReference type="AlphaFoldDB" id="A0A0L0UHV0"/>
<organism evidence="1 2">
    <name type="scientific">Puccinia striiformis f. sp. tritici PST-78</name>
    <dbReference type="NCBI Taxonomy" id="1165861"/>
    <lineage>
        <taxon>Eukaryota</taxon>
        <taxon>Fungi</taxon>
        <taxon>Dikarya</taxon>
        <taxon>Basidiomycota</taxon>
        <taxon>Pucciniomycotina</taxon>
        <taxon>Pucciniomycetes</taxon>
        <taxon>Pucciniales</taxon>
        <taxon>Pucciniaceae</taxon>
        <taxon>Puccinia</taxon>
    </lineage>
</organism>
<gene>
    <name evidence="1" type="ORF">PSTG_19954</name>
</gene>
<proteinExistence type="predicted"/>
<accession>A0A0L0UHV0</accession>
<reference evidence="2" key="1">
    <citation type="submission" date="2014-03" db="EMBL/GenBank/DDBJ databases">
        <title>The Genome Sequence of Puccinia striiformis f. sp. tritici PST-78.</title>
        <authorList>
            <consortium name="The Broad Institute Genome Sequencing Platform"/>
            <person name="Cuomo C."/>
            <person name="Hulbert S."/>
            <person name="Chen X."/>
            <person name="Walker B."/>
            <person name="Young S.K."/>
            <person name="Zeng Q."/>
            <person name="Gargeya S."/>
            <person name="Fitzgerald M."/>
            <person name="Haas B."/>
            <person name="Abouelleil A."/>
            <person name="Alvarado L."/>
            <person name="Arachchi H.M."/>
            <person name="Berlin A.M."/>
            <person name="Chapman S.B."/>
            <person name="Goldberg J."/>
            <person name="Griggs A."/>
            <person name="Gujja S."/>
            <person name="Hansen M."/>
            <person name="Howarth C."/>
            <person name="Imamovic A."/>
            <person name="Larimer J."/>
            <person name="McCowan C."/>
            <person name="Montmayeur A."/>
            <person name="Murphy C."/>
            <person name="Neiman D."/>
            <person name="Pearson M."/>
            <person name="Priest M."/>
            <person name="Roberts A."/>
            <person name="Saif S."/>
            <person name="Shea T."/>
            <person name="Sisk P."/>
            <person name="Sykes S."/>
            <person name="Wortman J."/>
            <person name="Nusbaum C."/>
            <person name="Birren B."/>
        </authorList>
    </citation>
    <scope>NUCLEOTIDE SEQUENCE [LARGE SCALE GENOMIC DNA]</scope>
    <source>
        <strain evidence="2">race PST-78</strain>
    </source>
</reference>
<protein>
    <submittedName>
        <fullName evidence="1">Uncharacterized protein</fullName>
    </submittedName>
</protein>
<evidence type="ECO:0000313" key="1">
    <source>
        <dbReference type="EMBL" id="KNE86682.1"/>
    </source>
</evidence>
<evidence type="ECO:0000313" key="2">
    <source>
        <dbReference type="Proteomes" id="UP000054564"/>
    </source>
</evidence>